<dbReference type="SUPFAM" id="SSF52151">
    <property type="entry name" value="FabD/lysophospholipase-like"/>
    <property type="match status" value="1"/>
</dbReference>
<dbReference type="Pfam" id="PF01734">
    <property type="entry name" value="Patatin"/>
    <property type="match status" value="1"/>
</dbReference>
<feature type="domain" description="PNPLA" evidence="6">
    <location>
        <begin position="3"/>
        <end position="187"/>
    </location>
</feature>
<dbReference type="GO" id="GO:0019369">
    <property type="term" value="P:arachidonate metabolic process"/>
    <property type="evidence" value="ECO:0000318"/>
    <property type="project" value="GO_Central"/>
</dbReference>
<dbReference type="PROSITE" id="PS51635">
    <property type="entry name" value="PNPLA"/>
    <property type="match status" value="1"/>
</dbReference>
<dbReference type="AlphaFoldDB" id="T1G8F2"/>
<organism evidence="8 9">
    <name type="scientific">Helobdella robusta</name>
    <name type="common">Californian leech</name>
    <dbReference type="NCBI Taxonomy" id="6412"/>
    <lineage>
        <taxon>Eukaryota</taxon>
        <taxon>Metazoa</taxon>
        <taxon>Spiralia</taxon>
        <taxon>Lophotrochozoa</taxon>
        <taxon>Annelida</taxon>
        <taxon>Clitellata</taxon>
        <taxon>Hirudinea</taxon>
        <taxon>Rhynchobdellida</taxon>
        <taxon>Glossiphoniidae</taxon>
        <taxon>Helobdella</taxon>
    </lineage>
</organism>
<dbReference type="CTD" id="20217349"/>
<dbReference type="InterPro" id="IPR002641">
    <property type="entry name" value="PNPLA_dom"/>
</dbReference>
<dbReference type="EnsemblMetazoa" id="HelroT92371">
    <property type="protein sequence ID" value="HelroP92371"/>
    <property type="gene ID" value="HelroG92371"/>
</dbReference>
<keyword evidence="2 5" id="KW-0378">Hydrolase</keyword>
<reference evidence="9" key="1">
    <citation type="submission" date="2012-12" db="EMBL/GenBank/DDBJ databases">
        <authorList>
            <person name="Hellsten U."/>
            <person name="Grimwood J."/>
            <person name="Chapman J.A."/>
            <person name="Shapiro H."/>
            <person name="Aerts A."/>
            <person name="Otillar R.P."/>
            <person name="Terry A.Y."/>
            <person name="Boore J.L."/>
            <person name="Simakov O."/>
            <person name="Marletaz F."/>
            <person name="Cho S.-J."/>
            <person name="Edsinger-Gonzales E."/>
            <person name="Havlak P."/>
            <person name="Kuo D.-H."/>
            <person name="Larsson T."/>
            <person name="Lv J."/>
            <person name="Arendt D."/>
            <person name="Savage R."/>
            <person name="Osoegawa K."/>
            <person name="de Jong P."/>
            <person name="Lindberg D.R."/>
            <person name="Seaver E.C."/>
            <person name="Weisblat D.A."/>
            <person name="Putnam N.H."/>
            <person name="Grigoriev I.V."/>
            <person name="Rokhsar D.S."/>
        </authorList>
    </citation>
    <scope>NUCLEOTIDE SEQUENCE</scope>
</reference>
<dbReference type="InParanoid" id="T1G8F2"/>
<protein>
    <recommendedName>
        <fullName evidence="6">PNPLA domain-containing protein</fullName>
    </recommendedName>
</protein>
<evidence type="ECO:0000256" key="1">
    <source>
        <dbReference type="ARBA" id="ARBA00022737"/>
    </source>
</evidence>
<reference evidence="8" key="3">
    <citation type="submission" date="2015-06" db="UniProtKB">
        <authorList>
            <consortium name="EnsemblMetazoa"/>
        </authorList>
    </citation>
    <scope>IDENTIFICATION</scope>
</reference>
<dbReference type="GO" id="GO:0016020">
    <property type="term" value="C:membrane"/>
    <property type="evidence" value="ECO:0000318"/>
    <property type="project" value="GO_Central"/>
</dbReference>
<dbReference type="GO" id="GO:0047499">
    <property type="term" value="F:calcium-independent phospholipase A2 activity"/>
    <property type="evidence" value="ECO:0000318"/>
    <property type="project" value="GO_Central"/>
</dbReference>
<proteinExistence type="predicted"/>
<dbReference type="Gene3D" id="3.40.1090.10">
    <property type="entry name" value="Cytosolic phospholipase A2 catalytic domain"/>
    <property type="match status" value="1"/>
</dbReference>
<evidence type="ECO:0000256" key="2">
    <source>
        <dbReference type="ARBA" id="ARBA00022801"/>
    </source>
</evidence>
<dbReference type="GO" id="GO:0016042">
    <property type="term" value="P:lipid catabolic process"/>
    <property type="evidence" value="ECO:0007669"/>
    <property type="project" value="UniProtKB-UniRule"/>
</dbReference>
<keyword evidence="5" id="KW-0442">Lipid degradation</keyword>
<evidence type="ECO:0000313" key="7">
    <source>
        <dbReference type="EMBL" id="ESO07841.1"/>
    </source>
</evidence>
<dbReference type="HOGENOM" id="CLU_883488_0_0_1"/>
<accession>T1G8F2</accession>
<evidence type="ECO:0000313" key="9">
    <source>
        <dbReference type="Proteomes" id="UP000015101"/>
    </source>
</evidence>
<dbReference type="STRING" id="6412.T1G8F2"/>
<dbReference type="eggNOG" id="KOG0513">
    <property type="taxonomic scope" value="Eukaryota"/>
</dbReference>
<keyword evidence="3" id="KW-0040">ANK repeat</keyword>
<evidence type="ECO:0000256" key="3">
    <source>
        <dbReference type="ARBA" id="ARBA00023043"/>
    </source>
</evidence>
<gene>
    <name evidence="8" type="primary">20217349</name>
    <name evidence="7" type="ORF">HELRODRAFT_92371</name>
</gene>
<dbReference type="OrthoDB" id="10021675at2759"/>
<dbReference type="OMA" id="EYNINEP"/>
<evidence type="ECO:0000256" key="5">
    <source>
        <dbReference type="PROSITE-ProRule" id="PRU01161"/>
    </source>
</evidence>
<reference evidence="7 9" key="2">
    <citation type="journal article" date="2013" name="Nature">
        <title>Insights into bilaterian evolution from three spiralian genomes.</title>
        <authorList>
            <person name="Simakov O."/>
            <person name="Marletaz F."/>
            <person name="Cho S.J."/>
            <person name="Edsinger-Gonzales E."/>
            <person name="Havlak P."/>
            <person name="Hellsten U."/>
            <person name="Kuo D.H."/>
            <person name="Larsson T."/>
            <person name="Lv J."/>
            <person name="Arendt D."/>
            <person name="Savage R."/>
            <person name="Osoegawa K."/>
            <person name="de Jong P."/>
            <person name="Grimwood J."/>
            <person name="Chapman J.A."/>
            <person name="Shapiro H."/>
            <person name="Aerts A."/>
            <person name="Otillar R.P."/>
            <person name="Terry A.Y."/>
            <person name="Boore J.L."/>
            <person name="Grigoriev I.V."/>
            <person name="Lindberg D.R."/>
            <person name="Seaver E.C."/>
            <person name="Weisblat D.A."/>
            <person name="Putnam N.H."/>
            <person name="Rokhsar D.S."/>
        </authorList>
    </citation>
    <scope>NUCLEOTIDE SEQUENCE</scope>
</reference>
<feature type="active site" description="Nucleophile" evidence="5">
    <location>
        <position position="41"/>
    </location>
</feature>
<keyword evidence="1" id="KW-0677">Repeat</keyword>
<evidence type="ECO:0000256" key="4">
    <source>
        <dbReference type="ARBA" id="ARBA00023098"/>
    </source>
</evidence>
<dbReference type="InterPro" id="IPR016035">
    <property type="entry name" value="Acyl_Trfase/lysoPLipase"/>
</dbReference>
<feature type="short sequence motif" description="GXGXXG" evidence="5">
    <location>
        <begin position="7"/>
        <end position="12"/>
    </location>
</feature>
<evidence type="ECO:0000259" key="6">
    <source>
        <dbReference type="PROSITE" id="PS51635"/>
    </source>
</evidence>
<dbReference type="GeneID" id="20217349"/>
<dbReference type="Proteomes" id="UP000015101">
    <property type="component" value="Unassembled WGS sequence"/>
</dbReference>
<dbReference type="KEGG" id="hro:HELRODRAFT_92371"/>
<name>T1G8F2_HELRO</name>
<dbReference type="InterPro" id="IPR047148">
    <property type="entry name" value="PLPL9"/>
</dbReference>
<dbReference type="EMBL" id="KB096167">
    <property type="protein sequence ID" value="ESO07841.1"/>
    <property type="molecule type" value="Genomic_DNA"/>
</dbReference>
<dbReference type="PANTHER" id="PTHR24139:SF34">
    <property type="entry name" value="85_88 KDA CALCIUM-INDEPENDENT PHOSPHOLIPASE A2"/>
    <property type="match status" value="1"/>
</dbReference>
<feature type="short sequence motif" description="DGA/G" evidence="5">
    <location>
        <begin position="174"/>
        <end position="176"/>
    </location>
</feature>
<dbReference type="RefSeq" id="XP_009014062.1">
    <property type="nucleotide sequence ID" value="XM_009015814.1"/>
</dbReference>
<dbReference type="EMBL" id="AMQM01009248">
    <property type="status" value="NOT_ANNOTATED_CDS"/>
    <property type="molecule type" value="Genomic_DNA"/>
</dbReference>
<keyword evidence="9" id="KW-1185">Reference proteome</keyword>
<dbReference type="PANTHER" id="PTHR24139">
    <property type="entry name" value="CALCIUM-INDEPENDENT PHOSPHOLIPASE A2"/>
    <property type="match status" value="1"/>
</dbReference>
<evidence type="ECO:0000313" key="8">
    <source>
        <dbReference type="EnsemblMetazoa" id="HelroP92371"/>
    </source>
</evidence>
<keyword evidence="4 5" id="KW-0443">Lipid metabolism</keyword>
<feature type="short sequence motif" description="GXSXG" evidence="5">
    <location>
        <begin position="39"/>
        <end position="43"/>
    </location>
</feature>
<sequence length="330" mass="37400">QILCLDGGGIRGIISTRILMHIEAITRSTIFNLFDTIAGTSTGGILTIGIAKGMSLLQIMEMYFKFKEMMFHGARPYDTEKLEKYLKQEFGENVRLGDLVGPKIMLMSVLADRMPAELHIFKNYEIPGAGHVAYHSTDKRFPPLPKPKDEYVWKALRATTAATSYFKAYGRFIDGAYIANNPTLDVLTEMFKLMKAHENNEDCTVKPIHIVVSVGTGKLPVKKVEVCDIQMPRSIWELPNFFSNFMNVSELLIDQTFQPEGHIVHRAAAWCGMIGAPFFRLNPTISQMVELDCKDDLILVNILWETECYIEKNKAVLDQLCRLLVESRQI</sequence>
<feature type="active site" description="Proton acceptor" evidence="5">
    <location>
        <position position="174"/>
    </location>
</feature>